<comment type="function">
    <text evidence="8">Transfers a GMP moiety from GTP to Mo-molybdopterin (Mo-MPT) cofactor (Moco or molybdenum cofactor) to form Mo-molybdopterin guanine dinucleotide (Mo-MGD) cofactor.</text>
</comment>
<comment type="catalytic activity">
    <reaction evidence="8">
        <text>Mo-molybdopterin + GTP + H(+) = Mo-molybdopterin guanine dinucleotide + diphosphate</text>
        <dbReference type="Rhea" id="RHEA:34243"/>
        <dbReference type="ChEBI" id="CHEBI:15378"/>
        <dbReference type="ChEBI" id="CHEBI:33019"/>
        <dbReference type="ChEBI" id="CHEBI:37565"/>
        <dbReference type="ChEBI" id="CHEBI:71302"/>
        <dbReference type="ChEBI" id="CHEBI:71310"/>
        <dbReference type="EC" id="2.7.7.77"/>
    </reaction>
</comment>
<keyword evidence="4 8" id="KW-0547">Nucleotide-binding</keyword>
<keyword evidence="2 8" id="KW-0808">Transferase</keyword>
<comment type="similarity">
    <text evidence="8">Belongs to the MobA family.</text>
</comment>
<dbReference type="HOGENOM" id="CLU_055597_2_1_9"/>
<dbReference type="EC" id="2.7.7.77" evidence="8"/>
<evidence type="ECO:0000256" key="4">
    <source>
        <dbReference type="ARBA" id="ARBA00022741"/>
    </source>
</evidence>
<dbReference type="InterPro" id="IPR025877">
    <property type="entry name" value="MobA-like_NTP_Trfase"/>
</dbReference>
<dbReference type="InterPro" id="IPR013482">
    <property type="entry name" value="Molybde_CF_guanTrfase"/>
</dbReference>
<dbReference type="STRING" id="1286171.EAL2_c04360"/>
<dbReference type="Gene3D" id="3.90.550.10">
    <property type="entry name" value="Spore Coat Polysaccharide Biosynthesis Protein SpsA, Chain A"/>
    <property type="match status" value="1"/>
</dbReference>
<dbReference type="PANTHER" id="PTHR19136:SF81">
    <property type="entry name" value="MOLYBDENUM COFACTOR GUANYLYLTRANSFERASE"/>
    <property type="match status" value="1"/>
</dbReference>
<keyword evidence="7 8" id="KW-0501">Molybdenum cofactor biosynthesis</keyword>
<protein>
    <recommendedName>
        <fullName evidence="8">Probable molybdenum cofactor guanylyltransferase</fullName>
        <shortName evidence="8">MoCo guanylyltransferase</shortName>
        <ecNumber evidence="8">2.7.7.77</ecNumber>
    </recommendedName>
    <alternativeName>
        <fullName evidence="8">GTP:molybdopterin guanylyltransferase</fullName>
    </alternativeName>
    <alternativeName>
        <fullName evidence="8">Mo-MPT guanylyltransferase</fullName>
    </alternativeName>
    <alternativeName>
        <fullName evidence="8">Molybdopterin guanylyltransferase</fullName>
    </alternativeName>
    <alternativeName>
        <fullName evidence="8">Molybdopterin-guanine dinucleotide synthase</fullName>
        <shortName evidence="8">MGD synthase</shortName>
    </alternativeName>
</protein>
<evidence type="ECO:0000256" key="5">
    <source>
        <dbReference type="ARBA" id="ARBA00022842"/>
    </source>
</evidence>
<reference evidence="10 11" key="1">
    <citation type="journal article" date="2014" name="Genome Announc.">
        <title>Complete Genome Sequence of Amino Acid-Utilizing Eubacterium acidaminophilum al-2 (DSM 3953).</title>
        <authorList>
            <person name="Poehlein A."/>
            <person name="Andreesen J.R."/>
            <person name="Daniel R."/>
        </authorList>
    </citation>
    <scope>NUCLEOTIDE SEQUENCE [LARGE SCALE GENOMIC DNA]</scope>
    <source>
        <strain evidence="10 11">DSM 3953</strain>
    </source>
</reference>
<dbReference type="RefSeq" id="WP_025434778.1">
    <property type="nucleotide sequence ID" value="NZ_CP007452.1"/>
</dbReference>
<feature type="binding site" evidence="8">
    <location>
        <position position="103"/>
    </location>
    <ligand>
        <name>GTP</name>
        <dbReference type="ChEBI" id="CHEBI:37565"/>
    </ligand>
</feature>
<dbReference type="SUPFAM" id="SSF53448">
    <property type="entry name" value="Nucleotide-diphospho-sugar transferases"/>
    <property type="match status" value="1"/>
</dbReference>
<feature type="binding site" evidence="8">
    <location>
        <position position="74"/>
    </location>
    <ligand>
        <name>GTP</name>
        <dbReference type="ChEBI" id="CHEBI:37565"/>
    </ligand>
</feature>
<keyword evidence="1 8" id="KW-0963">Cytoplasm</keyword>
<dbReference type="GO" id="GO:0005525">
    <property type="term" value="F:GTP binding"/>
    <property type="evidence" value="ECO:0007669"/>
    <property type="project" value="UniProtKB-UniRule"/>
</dbReference>
<evidence type="ECO:0000256" key="2">
    <source>
        <dbReference type="ARBA" id="ARBA00022679"/>
    </source>
</evidence>
<dbReference type="GO" id="GO:0006777">
    <property type="term" value="P:Mo-molybdopterin cofactor biosynthetic process"/>
    <property type="evidence" value="ECO:0007669"/>
    <property type="project" value="UniProtKB-KW"/>
</dbReference>
<keyword evidence="5 8" id="KW-0460">Magnesium</keyword>
<dbReference type="KEGG" id="eac:EAL2_c04360"/>
<evidence type="ECO:0000256" key="7">
    <source>
        <dbReference type="ARBA" id="ARBA00023150"/>
    </source>
</evidence>
<comment type="caution">
    <text evidence="8">Lacks conserved residue(s) required for the propagation of feature annotation.</text>
</comment>
<evidence type="ECO:0000256" key="1">
    <source>
        <dbReference type="ARBA" id="ARBA00022490"/>
    </source>
</evidence>
<dbReference type="Pfam" id="PF12804">
    <property type="entry name" value="NTP_transf_3"/>
    <property type="match status" value="1"/>
</dbReference>
<organism evidence="10 11">
    <name type="scientific">Peptoclostridium acidaminophilum DSM 3953</name>
    <dbReference type="NCBI Taxonomy" id="1286171"/>
    <lineage>
        <taxon>Bacteria</taxon>
        <taxon>Bacillati</taxon>
        <taxon>Bacillota</taxon>
        <taxon>Clostridia</taxon>
        <taxon>Peptostreptococcales</taxon>
        <taxon>Peptoclostridiaceae</taxon>
        <taxon>Peptoclostridium</taxon>
    </lineage>
</organism>
<sequence>MCKEIEGQKLFGSAIILAGGRSSRMGFDKQFIEINEKRLIEITAGRLAQIFDEIIIVTNRPEMHSCCQYKLTSDIIKGKGPLGGIHAGLLAAESEFVFAIACDMPYINLDYIEHMKCVVESSIKAGEDIDACITLKGEWIEPFNAFYRKSLVKSIEEHLESDKRAVYSLLKQLNTTYISEFEARRFSPDWSMFFNMNTMEELRQYSQVTQEEKPNGKVEIL</sequence>
<dbReference type="GO" id="GO:0005737">
    <property type="term" value="C:cytoplasm"/>
    <property type="evidence" value="ECO:0007669"/>
    <property type="project" value="UniProtKB-SubCell"/>
</dbReference>
<keyword evidence="6 8" id="KW-0342">GTP-binding</keyword>
<evidence type="ECO:0000313" key="11">
    <source>
        <dbReference type="Proteomes" id="UP000019591"/>
    </source>
</evidence>
<dbReference type="GO" id="GO:0046872">
    <property type="term" value="F:metal ion binding"/>
    <property type="evidence" value="ECO:0007669"/>
    <property type="project" value="UniProtKB-KW"/>
</dbReference>
<gene>
    <name evidence="8 10" type="primary">mobA</name>
    <name evidence="10" type="ORF">EAL2_c04360</name>
</gene>
<keyword evidence="3 8" id="KW-0479">Metal-binding</keyword>
<dbReference type="SMR" id="W8TD54"/>
<dbReference type="Proteomes" id="UP000019591">
    <property type="component" value="Chromosome"/>
</dbReference>
<evidence type="ECO:0000313" key="10">
    <source>
        <dbReference type="EMBL" id="AHM55738.1"/>
    </source>
</evidence>
<feature type="binding site" evidence="8">
    <location>
        <position position="29"/>
    </location>
    <ligand>
        <name>GTP</name>
        <dbReference type="ChEBI" id="CHEBI:37565"/>
    </ligand>
</feature>
<feature type="binding site" evidence="8">
    <location>
        <position position="103"/>
    </location>
    <ligand>
        <name>Mg(2+)</name>
        <dbReference type="ChEBI" id="CHEBI:18420"/>
    </ligand>
</feature>
<accession>W8TD54</accession>
<feature type="domain" description="MobA-like NTP transferase" evidence="9">
    <location>
        <begin position="14"/>
        <end position="173"/>
    </location>
</feature>
<evidence type="ECO:0000256" key="3">
    <source>
        <dbReference type="ARBA" id="ARBA00022723"/>
    </source>
</evidence>
<evidence type="ECO:0000256" key="8">
    <source>
        <dbReference type="HAMAP-Rule" id="MF_00316"/>
    </source>
</evidence>
<dbReference type="CDD" id="cd02503">
    <property type="entry name" value="MobA"/>
    <property type="match status" value="1"/>
</dbReference>
<dbReference type="InterPro" id="IPR029044">
    <property type="entry name" value="Nucleotide-diphossugar_trans"/>
</dbReference>
<evidence type="ECO:0000256" key="6">
    <source>
        <dbReference type="ARBA" id="ARBA00023134"/>
    </source>
</evidence>
<comment type="cofactor">
    <cofactor evidence="8">
        <name>Mg(2+)</name>
        <dbReference type="ChEBI" id="CHEBI:18420"/>
    </cofactor>
</comment>
<keyword evidence="11" id="KW-1185">Reference proteome</keyword>
<comment type="subcellular location">
    <subcellularLocation>
        <location evidence="8">Cytoplasm</location>
    </subcellularLocation>
</comment>
<dbReference type="AlphaFoldDB" id="W8TD54"/>
<dbReference type="PATRIC" id="fig|1286171.3.peg.380"/>
<dbReference type="EMBL" id="CP007452">
    <property type="protein sequence ID" value="AHM55738.1"/>
    <property type="molecule type" value="Genomic_DNA"/>
</dbReference>
<dbReference type="HAMAP" id="MF_00316">
    <property type="entry name" value="MobA"/>
    <property type="match status" value="1"/>
</dbReference>
<dbReference type="eggNOG" id="COG0746">
    <property type="taxonomic scope" value="Bacteria"/>
</dbReference>
<proteinExistence type="inferred from homology"/>
<dbReference type="PANTHER" id="PTHR19136">
    <property type="entry name" value="MOLYBDENUM COFACTOR GUANYLYLTRANSFERASE"/>
    <property type="match status" value="1"/>
</dbReference>
<evidence type="ECO:0000259" key="9">
    <source>
        <dbReference type="Pfam" id="PF12804"/>
    </source>
</evidence>
<comment type="domain">
    <text evidence="8">The N-terminal domain determines nucleotide recognition and specific binding, while the C-terminal domain determines the specific binding to the target protein.</text>
</comment>
<name>W8TD54_PEPAC</name>
<feature type="binding site" evidence="8">
    <location>
        <begin position="17"/>
        <end position="19"/>
    </location>
    <ligand>
        <name>GTP</name>
        <dbReference type="ChEBI" id="CHEBI:37565"/>
    </ligand>
</feature>
<dbReference type="GO" id="GO:0061603">
    <property type="term" value="F:molybdenum cofactor guanylyltransferase activity"/>
    <property type="evidence" value="ECO:0007669"/>
    <property type="project" value="UniProtKB-EC"/>
</dbReference>